<name>A0A3S2UBH9_9BACI</name>
<accession>A0A3S2UBH9</accession>
<comment type="caution">
    <text evidence="2">The sequence shown here is derived from an EMBL/GenBank/DDBJ whole genome shotgun (WGS) entry which is preliminary data.</text>
</comment>
<gene>
    <name evidence="2" type="ORF">EM808_07485</name>
</gene>
<evidence type="ECO:0000313" key="3">
    <source>
        <dbReference type="Proteomes" id="UP000288024"/>
    </source>
</evidence>
<feature type="transmembrane region" description="Helical" evidence="1">
    <location>
        <begin position="12"/>
        <end position="32"/>
    </location>
</feature>
<dbReference type="RefSeq" id="WP_127737556.1">
    <property type="nucleotide sequence ID" value="NZ_CAJCKN010000060.1"/>
</dbReference>
<proteinExistence type="predicted"/>
<keyword evidence="1" id="KW-1133">Transmembrane helix</keyword>
<protein>
    <submittedName>
        <fullName evidence="2">DUF4227 family protein</fullName>
    </submittedName>
</protein>
<evidence type="ECO:0000256" key="1">
    <source>
        <dbReference type="SAM" id="Phobius"/>
    </source>
</evidence>
<keyword evidence="3" id="KW-1185">Reference proteome</keyword>
<dbReference type="Pfam" id="PF14004">
    <property type="entry name" value="DUF4227"/>
    <property type="match status" value="1"/>
</dbReference>
<dbReference type="EMBL" id="RZTZ01000002">
    <property type="protein sequence ID" value="RVT65337.1"/>
    <property type="molecule type" value="Genomic_DNA"/>
</dbReference>
<reference evidence="2 3" key="1">
    <citation type="submission" date="2019-01" db="EMBL/GenBank/DDBJ databases">
        <title>Bacillus sp. M5HDSG1-1, whole genome shotgun sequence.</title>
        <authorList>
            <person name="Tuo L."/>
        </authorList>
    </citation>
    <scope>NUCLEOTIDE SEQUENCE [LARGE SCALE GENOMIC DNA]</scope>
    <source>
        <strain evidence="2 3">M5HDSG1-1</strain>
    </source>
</reference>
<dbReference type="InterPro" id="IPR025321">
    <property type="entry name" value="DUF4227"/>
</dbReference>
<keyword evidence="1" id="KW-0812">Transmembrane</keyword>
<dbReference type="AlphaFoldDB" id="A0A3S2UBH9"/>
<evidence type="ECO:0000313" key="2">
    <source>
        <dbReference type="EMBL" id="RVT65337.1"/>
    </source>
</evidence>
<sequence length="75" mass="8931">MLQWSKVVFRTAKVFLLFVGCTILFYYALIWFNEEYQDFHRYDEPSGAAVKVSGDGEAEEFSWKERIFLFFLNGE</sequence>
<dbReference type="Proteomes" id="UP000288024">
    <property type="component" value="Unassembled WGS sequence"/>
</dbReference>
<keyword evidence="1" id="KW-0472">Membrane</keyword>
<dbReference type="GeneID" id="87616379"/>
<organism evidence="2 3">
    <name type="scientific">Niallia taxi</name>
    <dbReference type="NCBI Taxonomy" id="2499688"/>
    <lineage>
        <taxon>Bacteria</taxon>
        <taxon>Bacillati</taxon>
        <taxon>Bacillota</taxon>
        <taxon>Bacilli</taxon>
        <taxon>Bacillales</taxon>
        <taxon>Bacillaceae</taxon>
        <taxon>Niallia</taxon>
    </lineage>
</organism>